<feature type="region of interest" description="Disordered" evidence="5">
    <location>
        <begin position="473"/>
        <end position="494"/>
    </location>
</feature>
<proteinExistence type="predicted"/>
<feature type="compositionally biased region" description="Basic and acidic residues" evidence="5">
    <location>
        <begin position="473"/>
        <end position="492"/>
    </location>
</feature>
<dbReference type="OrthoDB" id="411785at2759"/>
<comment type="caution">
    <text evidence="6">The sequence shown here is derived from an EMBL/GenBank/DDBJ whole genome shotgun (WGS) entry which is preliminary data.</text>
</comment>
<feature type="region of interest" description="Disordered" evidence="5">
    <location>
        <begin position="58"/>
        <end position="228"/>
    </location>
</feature>
<keyword evidence="7" id="KW-1185">Reference proteome</keyword>
<dbReference type="InterPro" id="IPR012340">
    <property type="entry name" value="NA-bd_OB-fold"/>
</dbReference>
<feature type="compositionally biased region" description="Low complexity" evidence="5">
    <location>
        <begin position="67"/>
        <end position="84"/>
    </location>
</feature>
<feature type="compositionally biased region" description="Low complexity" evidence="5">
    <location>
        <begin position="91"/>
        <end position="105"/>
    </location>
</feature>
<organism evidence="6 7">
    <name type="scientific">Mortierella polycephala</name>
    <dbReference type="NCBI Taxonomy" id="41804"/>
    <lineage>
        <taxon>Eukaryota</taxon>
        <taxon>Fungi</taxon>
        <taxon>Fungi incertae sedis</taxon>
        <taxon>Mucoromycota</taxon>
        <taxon>Mortierellomycotina</taxon>
        <taxon>Mortierellomycetes</taxon>
        <taxon>Mortierellales</taxon>
        <taxon>Mortierellaceae</taxon>
        <taxon>Mortierella</taxon>
    </lineage>
</organism>
<dbReference type="GO" id="GO:0006260">
    <property type="term" value="P:DNA replication"/>
    <property type="evidence" value="ECO:0007669"/>
    <property type="project" value="UniProtKB-KW"/>
</dbReference>
<evidence type="ECO:0000256" key="3">
    <source>
        <dbReference type="ARBA" id="ARBA00022763"/>
    </source>
</evidence>
<evidence type="ECO:0000256" key="4">
    <source>
        <dbReference type="ARBA" id="ARBA00023204"/>
    </source>
</evidence>
<reference evidence="6" key="1">
    <citation type="journal article" date="2020" name="Fungal Divers.">
        <title>Resolving the Mortierellaceae phylogeny through synthesis of multi-gene phylogenetics and phylogenomics.</title>
        <authorList>
            <person name="Vandepol N."/>
            <person name="Liber J."/>
            <person name="Desiro A."/>
            <person name="Na H."/>
            <person name="Kennedy M."/>
            <person name="Barry K."/>
            <person name="Grigoriev I.V."/>
            <person name="Miller A.N."/>
            <person name="O'Donnell K."/>
            <person name="Stajich J.E."/>
            <person name="Bonito G."/>
        </authorList>
    </citation>
    <scope>NUCLEOTIDE SEQUENCE</scope>
    <source>
        <strain evidence="6">KOD948</strain>
    </source>
</reference>
<evidence type="ECO:0008006" key="8">
    <source>
        <dbReference type="Google" id="ProtNLM"/>
    </source>
</evidence>
<protein>
    <recommendedName>
        <fullName evidence="8">ATP-dependent DNA ligase family profile domain-containing protein</fullName>
    </recommendedName>
</protein>
<evidence type="ECO:0000256" key="5">
    <source>
        <dbReference type="SAM" id="MobiDB-lite"/>
    </source>
</evidence>
<dbReference type="GO" id="GO:0016874">
    <property type="term" value="F:ligase activity"/>
    <property type="evidence" value="ECO:0007669"/>
    <property type="project" value="UniProtKB-KW"/>
</dbReference>
<dbReference type="PANTHER" id="PTHR47810">
    <property type="entry name" value="DNA LIGASE"/>
    <property type="match status" value="1"/>
</dbReference>
<dbReference type="EMBL" id="JAAAJA010000026">
    <property type="protein sequence ID" value="KAG0265829.1"/>
    <property type="molecule type" value="Genomic_DNA"/>
</dbReference>
<evidence type="ECO:0000313" key="6">
    <source>
        <dbReference type="EMBL" id="KAG0265829.1"/>
    </source>
</evidence>
<dbReference type="Proteomes" id="UP000726737">
    <property type="component" value="Unassembled WGS sequence"/>
</dbReference>
<sequence>MLSGSRIFYAQYIRHAPWISIDSNVSRNAIRPRLSNLSGESSGVRHVRCVAIRTLSRPGQVQSRLLSTSKGSSTSIKSNTKQNGSRGGNGRNSKNSSGNNNNSSTRKNHGTQQDQPVRKNAAAARTEARPTAGAKPGTGVEAGAGIGVNPKLVPATKSNQSKKKSKTNSSSTTNLASQTSLVSSIPLASSSVPSTSSSPSSSPSSPSSATHTSLDNSIPDYKHSNTPPAQDLDNLQLLLNGLVSTNSMVAKCAILAEHPHQAPLLAWIYDPLRQFYVRPSHIVKYAQRHAQQRDNANANANASSSTKRSSGNMDVKDSERSSATTDVELWPELSQRQKAQAIARATALGQGYETLSGLLNALSTRAISGYTALDAILLFMGRFCGTTSSTSTSASTSTSTSTFHVEVMTKLLNTPRSRLLLKILDKNLKVGCNVGLIREVYPTLISGFHVALGHSLLRLEDARAIFANTAANGDKKTKDSNGAESAAGKKVEAQGSISSTMAPGWFASRKLDGVRCLIRIDRVSGGIKTLSRNGRGFENLGQIQDALQDLISGRDSSANDGQKYRDRFFKRALGMNRNANDVSSLPEAMILDGEVCVFLTEPVQDTEETTDPGRRNGTVVIGGGAGDEGLGRENFLKAASIVKRGLIEDQGQDEDGKEELKDGLRGFQGSKDQGGAVSPNKKNNSRGESDNGLTTDSEKIMYCVFDCLTDKEFRDRSGTRVFSERILSLSKALDDGQRRHGVRSQGRQDFSAQGLIKVLSQTRIESFKQLEMMVVKGIKRGWEGVMLRKDVAYEGKRSRNLLKIKQFQDAEFIVQEVMLGSMRLPVEGRFEELDNILTNVVVLHRGNRVRVGSGFSADDRIRFGKDPSQILGKTITVQYFEESKTFTGVSGSGVNGESSLSGATATTATTDSIATSAPVQTSEGEDGAVWSLRFPTVKAIYDTGPRQM</sequence>
<evidence type="ECO:0000256" key="2">
    <source>
        <dbReference type="ARBA" id="ARBA00022705"/>
    </source>
</evidence>
<evidence type="ECO:0000313" key="7">
    <source>
        <dbReference type="Proteomes" id="UP000726737"/>
    </source>
</evidence>
<dbReference type="GO" id="GO:0006281">
    <property type="term" value="P:DNA repair"/>
    <property type="evidence" value="ECO:0007669"/>
    <property type="project" value="UniProtKB-KW"/>
</dbReference>
<keyword evidence="4" id="KW-0234">DNA repair</keyword>
<evidence type="ECO:0000256" key="1">
    <source>
        <dbReference type="ARBA" id="ARBA00022598"/>
    </source>
</evidence>
<name>A0A9P6U911_9FUNG</name>
<keyword evidence="1" id="KW-0436">Ligase</keyword>
<dbReference type="InterPro" id="IPR050326">
    <property type="entry name" value="NAD_dep_DNA_ligaseB"/>
</dbReference>
<feature type="region of interest" description="Disordered" evidence="5">
    <location>
        <begin position="287"/>
        <end position="326"/>
    </location>
</feature>
<dbReference type="Gene3D" id="3.30.470.30">
    <property type="entry name" value="DNA ligase/mRNA capping enzyme"/>
    <property type="match status" value="1"/>
</dbReference>
<feature type="compositionally biased region" description="Low complexity" evidence="5">
    <location>
        <begin position="167"/>
        <end position="213"/>
    </location>
</feature>
<accession>A0A9P6U911</accession>
<keyword evidence="2" id="KW-0235">DNA replication</keyword>
<dbReference type="SUPFAM" id="SSF56091">
    <property type="entry name" value="DNA ligase/mRNA capping enzyme, catalytic domain"/>
    <property type="match status" value="1"/>
</dbReference>
<feature type="region of interest" description="Disordered" evidence="5">
    <location>
        <begin position="605"/>
        <end position="625"/>
    </location>
</feature>
<feature type="region of interest" description="Disordered" evidence="5">
    <location>
        <begin position="649"/>
        <end position="693"/>
    </location>
</feature>
<dbReference type="Gene3D" id="2.40.50.140">
    <property type="entry name" value="Nucleic acid-binding proteins"/>
    <property type="match status" value="1"/>
</dbReference>
<dbReference type="PANTHER" id="PTHR47810:SF1">
    <property type="entry name" value="DNA LIGASE B"/>
    <property type="match status" value="1"/>
</dbReference>
<feature type="compositionally biased region" description="Low complexity" evidence="5">
    <location>
        <begin position="121"/>
        <end position="134"/>
    </location>
</feature>
<gene>
    <name evidence="6" type="ORF">BG011_003980</name>
</gene>
<dbReference type="SUPFAM" id="SSF50249">
    <property type="entry name" value="Nucleic acid-binding proteins"/>
    <property type="match status" value="1"/>
</dbReference>
<keyword evidence="3" id="KW-0227">DNA damage</keyword>
<feature type="compositionally biased region" description="Low complexity" evidence="5">
    <location>
        <begin position="295"/>
        <end position="305"/>
    </location>
</feature>
<dbReference type="AlphaFoldDB" id="A0A9P6U911"/>